<evidence type="ECO:0000256" key="4">
    <source>
        <dbReference type="ARBA" id="ARBA00022692"/>
    </source>
</evidence>
<keyword evidence="6 11" id="KW-0297">G-protein coupled receptor</keyword>
<dbReference type="Ensembl" id="ENSAMXT00005041939.1">
    <property type="protein sequence ID" value="ENSAMXP00005038495.1"/>
    <property type="gene ID" value="ENSAMXG00005018253.1"/>
</dbReference>
<evidence type="ECO:0000256" key="7">
    <source>
        <dbReference type="ARBA" id="ARBA00023136"/>
    </source>
</evidence>
<evidence type="ECO:0000256" key="6">
    <source>
        <dbReference type="ARBA" id="ARBA00023040"/>
    </source>
</evidence>
<dbReference type="InterPro" id="IPR017452">
    <property type="entry name" value="GPCR_Rhodpsn_7TM"/>
</dbReference>
<dbReference type="CTD" id="794647"/>
<dbReference type="CDD" id="cd15314">
    <property type="entry name" value="7tmA_TAAR1"/>
    <property type="match status" value="1"/>
</dbReference>
<evidence type="ECO:0000256" key="3">
    <source>
        <dbReference type="ARBA" id="ARBA00022610"/>
    </source>
</evidence>
<dbReference type="GO" id="GO:0051378">
    <property type="term" value="F:serotonin binding"/>
    <property type="evidence" value="ECO:0007669"/>
    <property type="project" value="UniProtKB-ARBA"/>
</dbReference>
<keyword evidence="5 12" id="KW-1133">Transmembrane helix</keyword>
<dbReference type="PANTHER" id="PTHR24249">
    <property type="entry name" value="HISTAMINE RECEPTOR-RELATED G-PROTEIN COUPLED RECEPTOR"/>
    <property type="match status" value="1"/>
</dbReference>
<dbReference type="Gene3D" id="1.20.1070.10">
    <property type="entry name" value="Rhodopsin 7-helix transmembrane proteins"/>
    <property type="match status" value="1"/>
</dbReference>
<keyword evidence="2" id="KW-1003">Cell membrane</keyword>
<evidence type="ECO:0000256" key="10">
    <source>
        <dbReference type="ARBA" id="ARBA00023224"/>
    </source>
</evidence>
<dbReference type="InterPro" id="IPR000276">
    <property type="entry name" value="GPCR_Rhodpsn"/>
</dbReference>
<feature type="transmembrane region" description="Helical" evidence="12">
    <location>
        <begin position="66"/>
        <end position="87"/>
    </location>
</feature>
<evidence type="ECO:0000313" key="15">
    <source>
        <dbReference type="Proteomes" id="UP000694621"/>
    </source>
</evidence>
<dbReference type="GO" id="GO:0005886">
    <property type="term" value="C:plasma membrane"/>
    <property type="evidence" value="ECO:0007669"/>
    <property type="project" value="UniProtKB-SubCell"/>
</dbReference>
<evidence type="ECO:0000256" key="5">
    <source>
        <dbReference type="ARBA" id="ARBA00022989"/>
    </source>
</evidence>
<dbReference type="AlphaFoldDB" id="A0A8B9KNR5"/>
<evidence type="ECO:0000256" key="8">
    <source>
        <dbReference type="ARBA" id="ARBA00023157"/>
    </source>
</evidence>
<comment type="subcellular location">
    <subcellularLocation>
        <location evidence="1">Cell membrane</location>
        <topology evidence="1">Multi-pass membrane protein</topology>
    </subcellularLocation>
</comment>
<dbReference type="Proteomes" id="UP000694621">
    <property type="component" value="Unplaced"/>
</dbReference>
<evidence type="ECO:0000313" key="14">
    <source>
        <dbReference type="Ensembl" id="ENSAMXP00005038495.1"/>
    </source>
</evidence>
<keyword evidence="4 11" id="KW-0812">Transmembrane</keyword>
<dbReference type="PROSITE" id="PS50262">
    <property type="entry name" value="G_PROTEIN_RECEP_F1_2"/>
    <property type="match status" value="1"/>
</dbReference>
<feature type="transmembrane region" description="Helical" evidence="12">
    <location>
        <begin position="289"/>
        <end position="311"/>
    </location>
</feature>
<dbReference type="OMA" id="WTPFFMC"/>
<keyword evidence="9 11" id="KW-0675">Receptor</keyword>
<dbReference type="KEGG" id="amex:103036628"/>
<dbReference type="PRINTS" id="PR00237">
    <property type="entry name" value="GPCRRHODOPSN"/>
</dbReference>
<sequence>MNLSLQGSVEVVSFCFEGLNGSCPRTVYSSAMRVPLYILFALIVFLIVSGNLLVICIILLSQHLQMATNCLILSLSVAGLLLGGLVLPPSMVRSLETCWYFGEHFCDFHSTADIILCNTTVWHLTFISVDRYLAVCHPVHYQNRVIKRLYIVMILTSWGLSSVFGFAITLSNPEVLIKDDPQKTCIGECLALHTKEIGVEYSIIFFFMPVSIIVSVYSKVYCVAQRHSRAIHSYAHNPKAMPTSKDLKATKTLGIVIGNFLFCWTPFFMCNIMDPILNHSIPSVLYEVLMWFSYLNSLFNPLIYAFFYRWFRETAKGLFNKLFKQI</sequence>
<feature type="transmembrane region" description="Helical" evidence="12">
    <location>
        <begin position="34"/>
        <end position="60"/>
    </location>
</feature>
<feature type="transmembrane region" description="Helical" evidence="12">
    <location>
        <begin position="149"/>
        <end position="170"/>
    </location>
</feature>
<feature type="transmembrane region" description="Helical" evidence="12">
    <location>
        <begin position="203"/>
        <end position="224"/>
    </location>
</feature>
<proteinExistence type="inferred from homology"/>
<dbReference type="PANTHER" id="PTHR24249:SF417">
    <property type="entry name" value="TRACE AMINE-ASSOCIATED RECEPTOR 11"/>
    <property type="match status" value="1"/>
</dbReference>
<accession>A0A8B9KNR5</accession>
<comment type="similarity">
    <text evidence="11">Belongs to the G-protein coupled receptor 1 family.</text>
</comment>
<evidence type="ECO:0000256" key="11">
    <source>
        <dbReference type="RuleBase" id="RU000688"/>
    </source>
</evidence>
<keyword evidence="3" id="KW-0085">Behavior</keyword>
<name>A0A8B9KNR5_ASTMX</name>
<dbReference type="GeneID" id="103036628"/>
<evidence type="ECO:0000259" key="13">
    <source>
        <dbReference type="PROSITE" id="PS50262"/>
    </source>
</evidence>
<reference evidence="14" key="1">
    <citation type="submission" date="2025-08" db="UniProtKB">
        <authorList>
            <consortium name="Ensembl"/>
        </authorList>
    </citation>
    <scope>IDENTIFICATION</scope>
</reference>
<evidence type="ECO:0000256" key="2">
    <source>
        <dbReference type="ARBA" id="ARBA00022475"/>
    </source>
</evidence>
<protein>
    <submittedName>
        <fullName evidence="14">Trace amine-associated receptor 11</fullName>
    </submittedName>
</protein>
<feature type="domain" description="G-protein coupled receptors family 1 profile" evidence="13">
    <location>
        <begin position="50"/>
        <end position="304"/>
    </location>
</feature>
<keyword evidence="7 12" id="KW-0472">Membrane</keyword>
<dbReference type="Pfam" id="PF00001">
    <property type="entry name" value="7tm_1"/>
    <property type="match status" value="1"/>
</dbReference>
<evidence type="ECO:0000256" key="12">
    <source>
        <dbReference type="SAM" id="Phobius"/>
    </source>
</evidence>
<keyword evidence="10 11" id="KW-0807">Transducer</keyword>
<dbReference type="SUPFAM" id="SSF81321">
    <property type="entry name" value="Family A G protein-coupled receptor-like"/>
    <property type="match status" value="1"/>
</dbReference>
<dbReference type="InterPro" id="IPR050569">
    <property type="entry name" value="TAAR"/>
</dbReference>
<evidence type="ECO:0000256" key="9">
    <source>
        <dbReference type="ARBA" id="ARBA00023170"/>
    </source>
</evidence>
<feature type="transmembrane region" description="Helical" evidence="12">
    <location>
        <begin position="249"/>
        <end position="269"/>
    </location>
</feature>
<evidence type="ECO:0000256" key="1">
    <source>
        <dbReference type="ARBA" id="ARBA00004651"/>
    </source>
</evidence>
<dbReference type="PROSITE" id="PS00237">
    <property type="entry name" value="G_PROTEIN_RECEP_F1_1"/>
    <property type="match status" value="1"/>
</dbReference>
<dbReference type="FunFam" id="1.20.1070.10:FF:000523">
    <property type="entry name" value="5-hydroxytryptamine receptor 2B"/>
    <property type="match status" value="1"/>
</dbReference>
<dbReference type="GO" id="GO:0001594">
    <property type="term" value="F:trace-amine receptor activity"/>
    <property type="evidence" value="ECO:0007669"/>
    <property type="project" value="TreeGrafter"/>
</dbReference>
<keyword evidence="8" id="KW-1015">Disulfide bond</keyword>
<organism evidence="14 15">
    <name type="scientific">Astyanax mexicanus</name>
    <name type="common">Blind cave fish</name>
    <name type="synonym">Astyanax fasciatus mexicanus</name>
    <dbReference type="NCBI Taxonomy" id="7994"/>
    <lineage>
        <taxon>Eukaryota</taxon>
        <taxon>Metazoa</taxon>
        <taxon>Chordata</taxon>
        <taxon>Craniata</taxon>
        <taxon>Vertebrata</taxon>
        <taxon>Euteleostomi</taxon>
        <taxon>Actinopterygii</taxon>
        <taxon>Neopterygii</taxon>
        <taxon>Teleostei</taxon>
        <taxon>Ostariophysi</taxon>
        <taxon>Characiformes</taxon>
        <taxon>Characoidei</taxon>
        <taxon>Acestrorhamphidae</taxon>
        <taxon>Acestrorhamphinae</taxon>
        <taxon>Astyanax</taxon>
    </lineage>
</organism>